<dbReference type="EMBL" id="CAJNOB010000006">
    <property type="protein sequence ID" value="CAF0693489.1"/>
    <property type="molecule type" value="Genomic_DNA"/>
</dbReference>
<sequence length="84" mass="9202">MVDECGKLDGGEEYAVVDAGTGDGLEMICGIRREIEDLTSLLRDIEESMSEKLGEGGYKCFIVLELCELLGSELEHVFGLSRTQ</sequence>
<evidence type="ECO:0000313" key="2">
    <source>
        <dbReference type="Proteomes" id="UP000663859"/>
    </source>
</evidence>
<dbReference type="RefSeq" id="WP_174582897.1">
    <property type="nucleotide sequence ID" value="NZ_CAJNOB010000006.1"/>
</dbReference>
<reference evidence="1" key="1">
    <citation type="submission" date="2021-02" db="EMBL/GenBank/DDBJ databases">
        <authorList>
            <person name="Cremers G."/>
            <person name="Picone N."/>
        </authorList>
    </citation>
    <scope>NUCLEOTIDE SEQUENCE</scope>
    <source>
        <strain evidence="1">PQ17</strain>
    </source>
</reference>
<keyword evidence="2" id="KW-1185">Reference proteome</keyword>
<dbReference type="Proteomes" id="UP000663859">
    <property type="component" value="Unassembled WGS sequence"/>
</dbReference>
<comment type="caution">
    <text evidence="1">The sequence shown here is derived from an EMBL/GenBank/DDBJ whole genome shotgun (WGS) entry which is preliminary data.</text>
</comment>
<name>A0A8J2FN62_9BACT</name>
<gene>
    <name evidence="1" type="ORF">MPNT_140019</name>
</gene>
<proteinExistence type="predicted"/>
<organism evidence="1 2">
    <name type="scientific">Candidatus Methylacidithermus pantelleriae</name>
    <dbReference type="NCBI Taxonomy" id="2744239"/>
    <lineage>
        <taxon>Bacteria</taxon>
        <taxon>Pseudomonadati</taxon>
        <taxon>Verrucomicrobiota</taxon>
        <taxon>Methylacidiphilae</taxon>
        <taxon>Methylacidiphilales</taxon>
        <taxon>Methylacidiphilaceae</taxon>
        <taxon>Candidatus Methylacidithermus</taxon>
    </lineage>
</organism>
<dbReference type="AlphaFoldDB" id="A0A8J2FN62"/>
<accession>A0A8J2FN62</accession>
<protein>
    <submittedName>
        <fullName evidence="1">Uncharacterized protein</fullName>
    </submittedName>
</protein>
<evidence type="ECO:0000313" key="1">
    <source>
        <dbReference type="EMBL" id="CAF0693489.1"/>
    </source>
</evidence>